<proteinExistence type="predicted"/>
<organism evidence="2 3">
    <name type="scientific">Reyranella soli</name>
    <dbReference type="NCBI Taxonomy" id="1230389"/>
    <lineage>
        <taxon>Bacteria</taxon>
        <taxon>Pseudomonadati</taxon>
        <taxon>Pseudomonadota</taxon>
        <taxon>Alphaproteobacteria</taxon>
        <taxon>Hyphomicrobiales</taxon>
        <taxon>Reyranellaceae</taxon>
        <taxon>Reyranella</taxon>
    </lineage>
</organism>
<feature type="transmembrane region" description="Helical" evidence="1">
    <location>
        <begin position="169"/>
        <end position="192"/>
    </location>
</feature>
<evidence type="ECO:0000313" key="2">
    <source>
        <dbReference type="EMBL" id="GEP58945.1"/>
    </source>
</evidence>
<keyword evidence="1" id="KW-0472">Membrane</keyword>
<reference evidence="2 3" key="1">
    <citation type="submission" date="2019-07" db="EMBL/GenBank/DDBJ databases">
        <title>Whole genome shotgun sequence of Reyranella soli NBRC 108950.</title>
        <authorList>
            <person name="Hosoyama A."/>
            <person name="Uohara A."/>
            <person name="Ohji S."/>
            <person name="Ichikawa N."/>
        </authorList>
    </citation>
    <scope>NUCLEOTIDE SEQUENCE [LARGE SCALE GENOMIC DNA]</scope>
    <source>
        <strain evidence="2 3">NBRC 108950</strain>
    </source>
</reference>
<feature type="transmembrane region" description="Helical" evidence="1">
    <location>
        <begin position="141"/>
        <end position="163"/>
    </location>
</feature>
<dbReference type="RefSeq" id="WP_170303470.1">
    <property type="nucleotide sequence ID" value="NZ_BKAJ01000114.1"/>
</dbReference>
<dbReference type="AlphaFoldDB" id="A0A512NJ51"/>
<feature type="transmembrane region" description="Helical" evidence="1">
    <location>
        <begin position="217"/>
        <end position="239"/>
    </location>
</feature>
<sequence length="459" mass="48572">MKGLAGDLGRYMLVTIGPVGAAVSQFALSLVLLRFVEPATFGTFSFLLTASQFSLGISSALFGAVLPIVLADEDPTSRRKLSGCLFATNLAAVCVAAPLFFALACTLGVSLTEAGLFAAYAAVALIRWFARAHAYATGRELKTTASDIVYSVIVLVGIAMALLDRHVGLDIACATLLGGALAGILPFGRGYLAQQFIHVRGRHLALYARIWRRHAGWAFLGVLTTEATANAHVYIVTLIYGPLGFAPIAATALFIRPVGVAMNTLTDYERARMARQIADDRVDLVKDSRRFLRLILILAWLATALAVALLLLYAPDALFSSHYSGPVVVTGAALWLAVAAIRVLRTPEGTLLQAAGAFRPLAIASILSSGVSITTVLVLVIVGGPLWSIAGILAGELVIAGWIWRQARRWPVARDPQAGTSQPWDAELTIIGPSAVVRGASPRQCHQSRGAAPARATAK</sequence>
<dbReference type="EMBL" id="BKAJ01000114">
    <property type="protein sequence ID" value="GEP58945.1"/>
    <property type="molecule type" value="Genomic_DNA"/>
</dbReference>
<dbReference type="Proteomes" id="UP000321058">
    <property type="component" value="Unassembled WGS sequence"/>
</dbReference>
<feature type="transmembrane region" description="Helical" evidence="1">
    <location>
        <begin position="83"/>
        <end position="103"/>
    </location>
</feature>
<keyword evidence="1" id="KW-1133">Transmembrane helix</keyword>
<comment type="caution">
    <text evidence="2">The sequence shown here is derived from an EMBL/GenBank/DDBJ whole genome shotgun (WGS) entry which is preliminary data.</text>
</comment>
<gene>
    <name evidence="2" type="ORF">RSO01_61110</name>
</gene>
<feature type="transmembrane region" description="Helical" evidence="1">
    <location>
        <begin position="386"/>
        <end position="404"/>
    </location>
</feature>
<feature type="transmembrane region" description="Helical" evidence="1">
    <location>
        <begin position="53"/>
        <end position="71"/>
    </location>
</feature>
<feature type="transmembrane region" description="Helical" evidence="1">
    <location>
        <begin position="245"/>
        <end position="265"/>
    </location>
</feature>
<feature type="transmembrane region" description="Helical" evidence="1">
    <location>
        <begin position="356"/>
        <end position="380"/>
    </location>
</feature>
<feature type="transmembrane region" description="Helical" evidence="1">
    <location>
        <begin position="12"/>
        <end position="33"/>
    </location>
</feature>
<evidence type="ECO:0000313" key="3">
    <source>
        <dbReference type="Proteomes" id="UP000321058"/>
    </source>
</evidence>
<feature type="transmembrane region" description="Helical" evidence="1">
    <location>
        <begin position="109"/>
        <end position="129"/>
    </location>
</feature>
<protein>
    <submittedName>
        <fullName evidence="2">Uncharacterized protein</fullName>
    </submittedName>
</protein>
<name>A0A512NJ51_9HYPH</name>
<keyword evidence="3" id="KW-1185">Reference proteome</keyword>
<feature type="transmembrane region" description="Helical" evidence="1">
    <location>
        <begin position="291"/>
        <end position="314"/>
    </location>
</feature>
<keyword evidence="1" id="KW-0812">Transmembrane</keyword>
<accession>A0A512NJ51</accession>
<evidence type="ECO:0000256" key="1">
    <source>
        <dbReference type="SAM" id="Phobius"/>
    </source>
</evidence>
<feature type="transmembrane region" description="Helical" evidence="1">
    <location>
        <begin position="326"/>
        <end position="344"/>
    </location>
</feature>